<name>A0A9Q3DXA0_9BASI</name>
<dbReference type="OrthoDB" id="3268967at2759"/>
<dbReference type="EMBL" id="AVOT02022393">
    <property type="protein sequence ID" value="MBW0511815.1"/>
    <property type="molecule type" value="Genomic_DNA"/>
</dbReference>
<dbReference type="AlphaFoldDB" id="A0A9Q3DXA0"/>
<dbReference type="InterPro" id="IPR036397">
    <property type="entry name" value="RNaseH_sf"/>
</dbReference>
<dbReference type="Gene3D" id="3.30.420.10">
    <property type="entry name" value="Ribonuclease H-like superfamily/Ribonuclease H"/>
    <property type="match status" value="1"/>
</dbReference>
<proteinExistence type="predicted"/>
<dbReference type="GO" id="GO:0003676">
    <property type="term" value="F:nucleic acid binding"/>
    <property type="evidence" value="ECO:0007669"/>
    <property type="project" value="InterPro"/>
</dbReference>
<gene>
    <name evidence="1" type="ORF">O181_051530</name>
</gene>
<sequence length="143" mass="16499">MFQTLEDMISRNCAYGLEIKDSGGFTHDWCTLIPAFEVSYNTSIHASKAKSPAKLEKGWNPKLPFDTLKKGLVDIPTIASRFKLLLDKLRHHENQSMTDFFEYSKKKWDRSNNTPEFKVGDLILVSTLKFNNIKGPRKLKDKF</sequence>
<reference evidence="1" key="1">
    <citation type="submission" date="2021-03" db="EMBL/GenBank/DDBJ databases">
        <title>Draft genome sequence of rust myrtle Austropuccinia psidii MF-1, a brazilian biotype.</title>
        <authorList>
            <person name="Quecine M.C."/>
            <person name="Pachon D.M.R."/>
            <person name="Bonatelli M.L."/>
            <person name="Correr F.H."/>
            <person name="Franceschini L.M."/>
            <person name="Leite T.F."/>
            <person name="Margarido G.R.A."/>
            <person name="Almeida C.A."/>
            <person name="Ferrarezi J.A."/>
            <person name="Labate C.A."/>
        </authorList>
    </citation>
    <scope>NUCLEOTIDE SEQUENCE</scope>
    <source>
        <strain evidence="1">MF-1</strain>
    </source>
</reference>
<organism evidence="1 2">
    <name type="scientific">Austropuccinia psidii MF-1</name>
    <dbReference type="NCBI Taxonomy" id="1389203"/>
    <lineage>
        <taxon>Eukaryota</taxon>
        <taxon>Fungi</taxon>
        <taxon>Dikarya</taxon>
        <taxon>Basidiomycota</taxon>
        <taxon>Pucciniomycotina</taxon>
        <taxon>Pucciniomycetes</taxon>
        <taxon>Pucciniales</taxon>
        <taxon>Sphaerophragmiaceae</taxon>
        <taxon>Austropuccinia</taxon>
    </lineage>
</organism>
<protein>
    <recommendedName>
        <fullName evidence="3">Integrase catalytic domain-containing protein</fullName>
    </recommendedName>
</protein>
<evidence type="ECO:0000313" key="1">
    <source>
        <dbReference type="EMBL" id="MBW0511815.1"/>
    </source>
</evidence>
<comment type="caution">
    <text evidence="1">The sequence shown here is derived from an EMBL/GenBank/DDBJ whole genome shotgun (WGS) entry which is preliminary data.</text>
</comment>
<keyword evidence="2" id="KW-1185">Reference proteome</keyword>
<evidence type="ECO:0000313" key="2">
    <source>
        <dbReference type="Proteomes" id="UP000765509"/>
    </source>
</evidence>
<dbReference type="Proteomes" id="UP000765509">
    <property type="component" value="Unassembled WGS sequence"/>
</dbReference>
<evidence type="ECO:0008006" key="3">
    <source>
        <dbReference type="Google" id="ProtNLM"/>
    </source>
</evidence>
<accession>A0A9Q3DXA0</accession>